<dbReference type="AlphaFoldDB" id="A0A5N5SVN5"/>
<comment type="caution">
    <text evidence="1">The sequence shown here is derived from an EMBL/GenBank/DDBJ whole genome shotgun (WGS) entry which is preliminary data.</text>
</comment>
<proteinExistence type="predicted"/>
<protein>
    <submittedName>
        <fullName evidence="1">Neuferricin</fullName>
    </submittedName>
</protein>
<evidence type="ECO:0000313" key="1">
    <source>
        <dbReference type="EMBL" id="KAB7498283.1"/>
    </source>
</evidence>
<dbReference type="OrthoDB" id="10257697at2759"/>
<gene>
    <name evidence="1" type="primary">cyb5d2</name>
    <name evidence="1" type="ORF">Anas_06235</name>
</gene>
<organism evidence="1 2">
    <name type="scientific">Armadillidium nasatum</name>
    <dbReference type="NCBI Taxonomy" id="96803"/>
    <lineage>
        <taxon>Eukaryota</taxon>
        <taxon>Metazoa</taxon>
        <taxon>Ecdysozoa</taxon>
        <taxon>Arthropoda</taxon>
        <taxon>Crustacea</taxon>
        <taxon>Multicrustacea</taxon>
        <taxon>Malacostraca</taxon>
        <taxon>Eumalacostraca</taxon>
        <taxon>Peracarida</taxon>
        <taxon>Isopoda</taxon>
        <taxon>Oniscidea</taxon>
        <taxon>Crinocheta</taxon>
        <taxon>Armadillidiidae</taxon>
        <taxon>Armadillidium</taxon>
    </lineage>
</organism>
<name>A0A5N5SVN5_9CRUS</name>
<reference evidence="1 2" key="1">
    <citation type="journal article" date="2019" name="PLoS Biol.">
        <title>Sex chromosomes control vertical transmission of feminizing Wolbachia symbionts in an isopod.</title>
        <authorList>
            <person name="Becking T."/>
            <person name="Chebbi M.A."/>
            <person name="Giraud I."/>
            <person name="Moumen B."/>
            <person name="Laverre T."/>
            <person name="Caubet Y."/>
            <person name="Peccoud J."/>
            <person name="Gilbert C."/>
            <person name="Cordaux R."/>
        </authorList>
    </citation>
    <scope>NUCLEOTIDE SEQUENCE [LARGE SCALE GENOMIC DNA]</scope>
    <source>
        <strain evidence="1">ANa2</strain>
        <tissue evidence="1">Whole body excluding digestive tract and cuticle</tissue>
    </source>
</reference>
<dbReference type="EMBL" id="SEYY01019419">
    <property type="protein sequence ID" value="KAB7498283.1"/>
    <property type="molecule type" value="Genomic_DNA"/>
</dbReference>
<keyword evidence="2" id="KW-1185">Reference proteome</keyword>
<sequence length="100" mass="11417">MEIGSKVYCTSSRIEGFIAEWWNRKGLGRSTLVSFFILGSKRERCACVKNFGKSAIDLKDGEVESDTKTGRGDLDNPNVREYDDCEPDEDFCYLKKFNKT</sequence>
<evidence type="ECO:0000313" key="2">
    <source>
        <dbReference type="Proteomes" id="UP000326759"/>
    </source>
</evidence>
<accession>A0A5N5SVN5</accession>
<dbReference type="Proteomes" id="UP000326759">
    <property type="component" value="Unassembled WGS sequence"/>
</dbReference>